<gene>
    <name evidence="4" type="ORF">CBE74_11385</name>
</gene>
<dbReference type="EMBL" id="CP021417">
    <property type="protein sequence ID" value="ARU46944.1"/>
    <property type="molecule type" value="Genomic_DNA"/>
</dbReference>
<reference evidence="4 5" key="4">
    <citation type="journal article" date="2020" name="PLoS ONE">
        <title>Taxonomic classification of strain PO100/5 shows a broader geographic distribution and genetic markers of the recently described Corynebacterium silvaticum.</title>
        <authorList>
            <person name="Viana M.V.C."/>
            <person name="Profeta R."/>
            <person name="da Silva A.L."/>
            <person name="Hurtado R."/>
            <person name="Cerqueira J.C."/>
            <person name="Ribeiro B.F.S."/>
            <person name="Almeida M.O."/>
            <person name="Morais-Rodrigues F."/>
            <person name="Soares S.C."/>
            <person name="Oliveira M."/>
            <person name="Tavares L."/>
            <person name="Figueiredo H."/>
            <person name="Wattam A.R."/>
            <person name="Barh D."/>
            <person name="Ghosh P."/>
            <person name="Silva A."/>
            <person name="Azevedo V."/>
        </authorList>
    </citation>
    <scope>NUCLEOTIDE SEQUENCE [LARGE SCALE GENOMIC DNA]</scope>
    <source>
        <strain evidence="4 5">PO100/5</strain>
    </source>
</reference>
<feature type="domain" description="Lsr2 dimerization" evidence="2">
    <location>
        <begin position="1"/>
        <end position="61"/>
    </location>
</feature>
<dbReference type="AlphaFoldDB" id="A0A7Y4LHP4"/>
<evidence type="ECO:0000313" key="5">
    <source>
        <dbReference type="Proteomes" id="UP000195652"/>
    </source>
</evidence>
<dbReference type="GO" id="GO:0003677">
    <property type="term" value="F:DNA binding"/>
    <property type="evidence" value="ECO:0007669"/>
    <property type="project" value="UniProtKB-KW"/>
</dbReference>
<accession>A0A7Y4LHP4</accession>
<dbReference type="Proteomes" id="UP000195652">
    <property type="component" value="Chromosome"/>
</dbReference>
<reference evidence="4 5" key="3">
    <citation type="journal article" date="2020" name="Int. J. Syst. Evol. Microbiol.">
        <title>Corynebacterium silvaticum sp. nov., a unique group of NTTB corynebacteria in wild boar and roe deer.</title>
        <authorList>
            <person name="Dangel A."/>
            <person name="Berger A."/>
            <person name="Rau J."/>
            <person name="Eisenberg T."/>
            <person name="Kampfer P."/>
            <person name="Margos G."/>
            <person name="Contzen M."/>
            <person name="Busse H.J."/>
            <person name="Konrad R."/>
            <person name="Peters M."/>
            <person name="Sting R."/>
            <person name="Sing A."/>
        </authorList>
    </citation>
    <scope>NUCLEOTIDE SEQUENCE [LARGE SCALE GENOMIC DNA]</scope>
    <source>
        <strain evidence="4 5">PO100/5</strain>
    </source>
</reference>
<dbReference type="KEGG" id="csil:CBE74_11385"/>
<keyword evidence="5" id="KW-1185">Reference proteome</keyword>
<keyword evidence="1" id="KW-0238">DNA-binding</keyword>
<reference evidence="4 5" key="1">
    <citation type="journal article" date="2014" name="BMC Vet. Res.">
        <title>First report of Corynebacterium pseudotuberculosis from caseous lymphadenitis lesions in Black Alentejano pig (Sus scrofa domesticus).</title>
        <authorList>
            <person name="Oliveira M."/>
            <person name="Barroco C."/>
            <person name="Mottola C."/>
            <person name="Santos R."/>
            <person name="Lemsaddek A."/>
            <person name="Tavares L."/>
            <person name="Semedo-Lemsaddek T."/>
        </authorList>
    </citation>
    <scope>NUCLEOTIDE SEQUENCE [LARGE SCALE GENOMIC DNA]</scope>
    <source>
        <strain evidence="4 5">PO100/5</strain>
    </source>
</reference>
<evidence type="ECO:0000256" key="1">
    <source>
        <dbReference type="ARBA" id="ARBA00023125"/>
    </source>
</evidence>
<dbReference type="InterPro" id="IPR024412">
    <property type="entry name" value="Lsr2_dim_dom"/>
</dbReference>
<dbReference type="InterPro" id="IPR036625">
    <property type="entry name" value="E3-bd_dom_sf"/>
</dbReference>
<proteinExistence type="predicted"/>
<feature type="domain" description="Lsr2 DNA-binding" evidence="3">
    <location>
        <begin position="69"/>
        <end position="103"/>
    </location>
</feature>
<dbReference type="OrthoDB" id="4113332at2"/>
<dbReference type="Gene3D" id="3.30.60.230">
    <property type="entry name" value="Lsr2, dimerization domain"/>
    <property type="match status" value="1"/>
</dbReference>
<dbReference type="InterPro" id="IPR055370">
    <property type="entry name" value="Lsr2_DNA-bd"/>
</dbReference>
<dbReference type="Gene3D" id="4.10.320.10">
    <property type="entry name" value="E3-binding domain"/>
    <property type="match status" value="1"/>
</dbReference>
<evidence type="ECO:0000259" key="3">
    <source>
        <dbReference type="Pfam" id="PF23359"/>
    </source>
</evidence>
<name>A0A7Y4LHP4_9CORY</name>
<evidence type="ECO:0000259" key="2">
    <source>
        <dbReference type="Pfam" id="PF11774"/>
    </source>
</evidence>
<dbReference type="Pfam" id="PF11774">
    <property type="entry name" value="Lsr2"/>
    <property type="match status" value="1"/>
</dbReference>
<protein>
    <submittedName>
        <fullName evidence="4">Lsr2 family protein</fullName>
    </submittedName>
</protein>
<reference evidence="4 5" key="2">
    <citation type="journal article" date="2020" name="Antonie Van Leeuwenhoek">
        <title>Phylogenomic characterisation of a novel corynebacterial species pathogenic to animals.</title>
        <authorList>
            <person name="Moller J."/>
            <person name="Musella L."/>
            <person name="Melnikov V."/>
            <person name="Geissdorfer W."/>
            <person name="Burkovski A."/>
            <person name="Sangal V."/>
        </authorList>
    </citation>
    <scope>NUCLEOTIDE SEQUENCE [LARGE SCALE GENOMIC DNA]</scope>
    <source>
        <strain evidence="4 5">PO100/5</strain>
    </source>
</reference>
<sequence>MARREITQFFDDLDNRPLDESEVHVISFSFDGEDFIIDLSEENAEKFREAIRPYMDKATKAIGQRTPVGHDPKDVRQWAKSKKLDVAARGKIPQEIIDAFVQAHKR</sequence>
<dbReference type="Pfam" id="PF23359">
    <property type="entry name" value="Lsr2_DNA-bd"/>
    <property type="match status" value="1"/>
</dbReference>
<dbReference type="RefSeq" id="WP_087454720.1">
    <property type="nucleotide sequence ID" value="NZ_CP021417.2"/>
</dbReference>
<organism evidence="4 5">
    <name type="scientific">Corynebacterium silvaticum</name>
    <dbReference type="NCBI Taxonomy" id="2320431"/>
    <lineage>
        <taxon>Bacteria</taxon>
        <taxon>Bacillati</taxon>
        <taxon>Actinomycetota</taxon>
        <taxon>Actinomycetes</taxon>
        <taxon>Mycobacteriales</taxon>
        <taxon>Corynebacteriaceae</taxon>
        <taxon>Corynebacterium</taxon>
    </lineage>
</organism>
<dbReference type="InterPro" id="IPR042261">
    <property type="entry name" value="Lsr2-like_dimerization"/>
</dbReference>
<evidence type="ECO:0000313" key="4">
    <source>
        <dbReference type="EMBL" id="ARU46944.1"/>
    </source>
</evidence>
<dbReference type="GeneID" id="75008813"/>
<dbReference type="GO" id="GO:0016746">
    <property type="term" value="F:acyltransferase activity"/>
    <property type="evidence" value="ECO:0007669"/>
    <property type="project" value="InterPro"/>
</dbReference>